<reference evidence="10" key="1">
    <citation type="submission" date="2020-10" db="EMBL/GenBank/DDBJ databases">
        <authorList>
            <person name="Gilroy R."/>
        </authorList>
    </citation>
    <scope>NUCLEOTIDE SEQUENCE</scope>
    <source>
        <strain evidence="10">35461</strain>
    </source>
</reference>
<dbReference type="CDD" id="cd16927">
    <property type="entry name" value="HATPase_Hsp90-like"/>
    <property type="match status" value="1"/>
</dbReference>
<dbReference type="Gene3D" id="3.30.565.10">
    <property type="entry name" value="Histidine kinase-like ATPase, C-terminal domain"/>
    <property type="match status" value="1"/>
</dbReference>
<dbReference type="EMBL" id="DVOR01000078">
    <property type="protein sequence ID" value="HIV08959.1"/>
    <property type="molecule type" value="Genomic_DNA"/>
</dbReference>
<dbReference type="Pfam" id="PF00183">
    <property type="entry name" value="HSP90"/>
    <property type="match status" value="1"/>
</dbReference>
<comment type="subunit">
    <text evidence="8">Homodimer.</text>
</comment>
<dbReference type="InterPro" id="IPR001404">
    <property type="entry name" value="Hsp90_fam"/>
</dbReference>
<comment type="caution">
    <text evidence="8">Lacks conserved residue(s) required for the propagation of feature annotation.</text>
</comment>
<dbReference type="GO" id="GO:0016887">
    <property type="term" value="F:ATP hydrolysis activity"/>
    <property type="evidence" value="ECO:0007669"/>
    <property type="project" value="InterPro"/>
</dbReference>
<dbReference type="InterPro" id="IPR020575">
    <property type="entry name" value="Hsp90_N"/>
</dbReference>
<dbReference type="Gene3D" id="1.20.120.790">
    <property type="entry name" value="Heat shock protein 90, C-terminal domain"/>
    <property type="match status" value="1"/>
</dbReference>
<keyword evidence="3 8" id="KW-0963">Cytoplasm</keyword>
<feature type="binding site" evidence="9">
    <location>
        <position position="32"/>
    </location>
    <ligand>
        <name>ATP</name>
        <dbReference type="ChEBI" id="CHEBI:30616"/>
    </ligand>
</feature>
<evidence type="ECO:0000256" key="3">
    <source>
        <dbReference type="ARBA" id="ARBA00022490"/>
    </source>
</evidence>
<evidence type="ECO:0000256" key="1">
    <source>
        <dbReference type="ARBA" id="ARBA00004496"/>
    </source>
</evidence>
<feature type="binding site" evidence="9">
    <location>
        <position position="332"/>
    </location>
    <ligand>
        <name>ATP</name>
        <dbReference type="ChEBI" id="CHEBI:30616"/>
    </ligand>
</feature>
<dbReference type="PRINTS" id="PR00775">
    <property type="entry name" value="HEATSHOCK90"/>
</dbReference>
<accession>A0A9D1NLM3</accession>
<dbReference type="GO" id="GO:0005524">
    <property type="term" value="F:ATP binding"/>
    <property type="evidence" value="ECO:0007669"/>
    <property type="project" value="UniProtKB-UniRule"/>
</dbReference>
<dbReference type="PANTHER" id="PTHR11528">
    <property type="entry name" value="HEAT SHOCK PROTEIN 90 FAMILY MEMBER"/>
    <property type="match status" value="1"/>
</dbReference>
<keyword evidence="7 8" id="KW-0143">Chaperone</keyword>
<evidence type="ECO:0000256" key="9">
    <source>
        <dbReference type="PIRSR" id="PIRSR002583-1"/>
    </source>
</evidence>
<name>A0A9D1NLM3_9BACT</name>
<dbReference type="NCBIfam" id="NF003555">
    <property type="entry name" value="PRK05218.1"/>
    <property type="match status" value="1"/>
</dbReference>
<reference evidence="10" key="2">
    <citation type="journal article" date="2021" name="PeerJ">
        <title>Extensive microbial diversity within the chicken gut microbiome revealed by metagenomics and culture.</title>
        <authorList>
            <person name="Gilroy R."/>
            <person name="Ravi A."/>
            <person name="Getino M."/>
            <person name="Pursley I."/>
            <person name="Horton D.L."/>
            <person name="Alikhan N.F."/>
            <person name="Baker D."/>
            <person name="Gharbi K."/>
            <person name="Hall N."/>
            <person name="Watson M."/>
            <person name="Adriaenssens E.M."/>
            <person name="Foster-Nyarko E."/>
            <person name="Jarju S."/>
            <person name="Secka A."/>
            <person name="Antonio M."/>
            <person name="Oren A."/>
            <person name="Chaudhuri R.R."/>
            <person name="La Ragione R."/>
            <person name="Hildebrand F."/>
            <person name="Pallen M.J."/>
        </authorList>
    </citation>
    <scope>NUCLEOTIDE SEQUENCE</scope>
    <source>
        <strain evidence="10">35461</strain>
    </source>
</reference>
<dbReference type="InterPro" id="IPR020568">
    <property type="entry name" value="Ribosomal_Su5_D2-typ_SF"/>
</dbReference>
<dbReference type="GO" id="GO:0051082">
    <property type="term" value="F:unfolded protein binding"/>
    <property type="evidence" value="ECO:0007669"/>
    <property type="project" value="UniProtKB-UniRule"/>
</dbReference>
<keyword evidence="4 8" id="KW-0547">Nucleotide-binding</keyword>
<comment type="function">
    <text evidence="8">Molecular chaperone. Has ATPase activity.</text>
</comment>
<feature type="binding site" evidence="9">
    <location>
        <position position="83"/>
    </location>
    <ligand>
        <name>ATP</name>
        <dbReference type="ChEBI" id="CHEBI:30616"/>
    </ligand>
</feature>
<feature type="binding site" evidence="9">
    <location>
        <begin position="98"/>
        <end position="99"/>
    </location>
    <ligand>
        <name>ATP</name>
        <dbReference type="ChEBI" id="CHEBI:30616"/>
    </ligand>
</feature>
<dbReference type="AlphaFoldDB" id="A0A9D1NLM3"/>
<keyword evidence="5 8" id="KW-0067">ATP-binding</keyword>
<evidence type="ECO:0000256" key="2">
    <source>
        <dbReference type="ARBA" id="ARBA00008239"/>
    </source>
</evidence>
<dbReference type="Pfam" id="PF13589">
    <property type="entry name" value="HATPase_c_3"/>
    <property type="match status" value="1"/>
</dbReference>
<dbReference type="HAMAP" id="MF_00505">
    <property type="entry name" value="HSP90"/>
    <property type="match status" value="1"/>
</dbReference>
<feature type="binding site" evidence="9">
    <location>
        <position position="172"/>
    </location>
    <ligand>
        <name>ATP</name>
        <dbReference type="ChEBI" id="CHEBI:30616"/>
    </ligand>
</feature>
<proteinExistence type="inferred from homology"/>
<dbReference type="GO" id="GO:0005737">
    <property type="term" value="C:cytoplasm"/>
    <property type="evidence" value="ECO:0007669"/>
    <property type="project" value="UniProtKB-SubCell"/>
</dbReference>
<evidence type="ECO:0000313" key="11">
    <source>
        <dbReference type="Proteomes" id="UP000886845"/>
    </source>
</evidence>
<gene>
    <name evidence="8 10" type="primary">htpG</name>
    <name evidence="10" type="ORF">IAC79_02450</name>
</gene>
<sequence>MAKTCAFKAEIRQMLDLVIHSLYSKKEIFLRELISNGSDAIDRAKYLALTDKAIAPEAPEWQITLRADAAAHTLTVEDNGLGMSAEEMEEALGTIAKSGSKAFAEALKAGEETNIPELIGKFGVGFYAAFMVADSVTVESLRRGEGQKPARWMSAGDGEYTMDEGTRTAPGTAIKLHLRDDQAQFAEEWTLRDLVRRYSDFIAYPIYLEVEGKEKQDEERKPLNTMVALWKRPRNEVKPEEYEAFYRQTLRGVGEPLKVLHIAAEGTLEYRALLFIPKTVGMEMLMPGNTHGLSLYVRNVFIGDEIEELTPPWLRFLKGVVDSSDLPLNVSREMLQDDAIIRKIRADLTNRVLKALAEMAKEKPEDFETFTVALGDFLKEGFHSDWENKEKITELMRFKNLKDGKFTGLKAYKEAMPEGQKSIYMLTADTEQAARQSPCLEQLKAKGYDVLFLTTPVDQFIAGEFYEYDKTPIVFADKGDLGLDADEKKQALEAAKEALKPTLDAFAKQLEKTVKEVRVTSRLTDSPCCLVQDPEALPPSMRRMMEAMGQTVPEEKHILELNPDHPLIKAVAAEEDEARRADAIDLLYGQACLAEGTLPPDPARFNALVAQLMSR</sequence>
<dbReference type="InterPro" id="IPR036890">
    <property type="entry name" value="HATPase_C_sf"/>
</dbReference>
<feature type="binding site" evidence="9">
    <location>
        <position position="36"/>
    </location>
    <ligand>
        <name>ATP</name>
        <dbReference type="ChEBI" id="CHEBI:30616"/>
    </ligand>
</feature>
<feature type="binding site" evidence="9">
    <location>
        <position position="78"/>
    </location>
    <ligand>
        <name>ATP</name>
        <dbReference type="ChEBI" id="CHEBI:30616"/>
    </ligand>
</feature>
<dbReference type="FunFam" id="3.30.565.10:FF:000009">
    <property type="entry name" value="Molecular chaperone HtpG"/>
    <property type="match status" value="1"/>
</dbReference>
<protein>
    <recommendedName>
        <fullName evidence="8">Chaperone protein HtpG</fullName>
    </recommendedName>
    <alternativeName>
        <fullName evidence="8">Heat shock protein HtpG</fullName>
    </alternativeName>
    <alternativeName>
        <fullName evidence="8">High temperature protein G</fullName>
    </alternativeName>
</protein>
<evidence type="ECO:0000256" key="8">
    <source>
        <dbReference type="HAMAP-Rule" id="MF_00505"/>
    </source>
</evidence>
<keyword evidence="6 8" id="KW-0346">Stress response</keyword>
<organism evidence="10 11">
    <name type="scientific">Candidatus Spyradenecus faecavium</name>
    <dbReference type="NCBI Taxonomy" id="2840947"/>
    <lineage>
        <taxon>Bacteria</taxon>
        <taxon>Pseudomonadati</taxon>
        <taxon>Lentisphaerota</taxon>
        <taxon>Lentisphaeria</taxon>
        <taxon>Lentisphaerales</taxon>
        <taxon>Lentisphaeraceae</taxon>
        <taxon>Lentisphaeraceae incertae sedis</taxon>
        <taxon>Candidatus Spyradenecus</taxon>
    </lineage>
</organism>
<dbReference type="SUPFAM" id="SSF54211">
    <property type="entry name" value="Ribosomal protein S5 domain 2-like"/>
    <property type="match status" value="1"/>
</dbReference>
<evidence type="ECO:0000256" key="5">
    <source>
        <dbReference type="ARBA" id="ARBA00022840"/>
    </source>
</evidence>
<dbReference type="PIRSF" id="PIRSF002583">
    <property type="entry name" value="Hsp90"/>
    <property type="match status" value="1"/>
</dbReference>
<dbReference type="Gene3D" id="3.30.230.80">
    <property type="match status" value="1"/>
</dbReference>
<comment type="similarity">
    <text evidence="2 8">Belongs to the heat shock protein 90 family.</text>
</comment>
<evidence type="ECO:0000256" key="6">
    <source>
        <dbReference type="ARBA" id="ARBA00023016"/>
    </source>
</evidence>
<evidence type="ECO:0000313" key="10">
    <source>
        <dbReference type="EMBL" id="HIV08959.1"/>
    </source>
</evidence>
<dbReference type="SUPFAM" id="SSF110942">
    <property type="entry name" value="HSP90 C-terminal domain"/>
    <property type="match status" value="1"/>
</dbReference>
<evidence type="ECO:0000256" key="7">
    <source>
        <dbReference type="ARBA" id="ARBA00023186"/>
    </source>
</evidence>
<dbReference type="GO" id="GO:0140662">
    <property type="term" value="F:ATP-dependent protein folding chaperone"/>
    <property type="evidence" value="ECO:0007669"/>
    <property type="project" value="InterPro"/>
</dbReference>
<evidence type="ECO:0000256" key="4">
    <source>
        <dbReference type="ARBA" id="ARBA00022741"/>
    </source>
</evidence>
<dbReference type="SUPFAM" id="SSF55874">
    <property type="entry name" value="ATPase domain of HSP90 chaperone/DNA topoisomerase II/histidine kinase"/>
    <property type="match status" value="1"/>
</dbReference>
<comment type="caution">
    <text evidence="10">The sequence shown here is derived from an EMBL/GenBank/DDBJ whole genome shotgun (WGS) entry which is preliminary data.</text>
</comment>
<dbReference type="InterPro" id="IPR037196">
    <property type="entry name" value="HSP90_C"/>
</dbReference>
<feature type="region of interest" description="C" evidence="8">
    <location>
        <begin position="544"/>
        <end position="615"/>
    </location>
</feature>
<dbReference type="Gene3D" id="3.40.50.11260">
    <property type="match status" value="1"/>
</dbReference>
<feature type="binding site" evidence="9">
    <location>
        <position position="97"/>
    </location>
    <ligand>
        <name>ATP</name>
        <dbReference type="ChEBI" id="CHEBI:30616"/>
    </ligand>
</feature>
<feature type="region of interest" description="A; substrate-binding" evidence="8">
    <location>
        <begin position="1"/>
        <end position="332"/>
    </location>
</feature>
<dbReference type="Proteomes" id="UP000886845">
    <property type="component" value="Unassembled WGS sequence"/>
</dbReference>
<comment type="subcellular location">
    <subcellularLocation>
        <location evidence="1 8">Cytoplasm</location>
    </subcellularLocation>
</comment>